<dbReference type="EMBL" id="JAUQYP010000001">
    <property type="protein sequence ID" value="MDO8105879.1"/>
    <property type="molecule type" value="Genomic_DNA"/>
</dbReference>
<dbReference type="NCBIfam" id="TIGR01764">
    <property type="entry name" value="excise"/>
    <property type="match status" value="1"/>
</dbReference>
<dbReference type="InterPro" id="IPR041657">
    <property type="entry name" value="HTH_17"/>
</dbReference>
<keyword evidence="3" id="KW-1185">Reference proteome</keyword>
<dbReference type="CDD" id="cd04762">
    <property type="entry name" value="HTH_MerR-trunc"/>
    <property type="match status" value="1"/>
</dbReference>
<dbReference type="InterPro" id="IPR048048">
    <property type="entry name" value="BldC-like"/>
</dbReference>
<feature type="domain" description="Helix-turn-helix" evidence="1">
    <location>
        <begin position="1"/>
        <end position="48"/>
    </location>
</feature>
<evidence type="ECO:0000313" key="2">
    <source>
        <dbReference type="EMBL" id="MDO8105879.1"/>
    </source>
</evidence>
<evidence type="ECO:0000259" key="1">
    <source>
        <dbReference type="Pfam" id="PF12728"/>
    </source>
</evidence>
<dbReference type="Proteomes" id="UP001232536">
    <property type="component" value="Unassembled WGS sequence"/>
</dbReference>
<name>A0ABT9D6S7_9CELL</name>
<dbReference type="InterPro" id="IPR009061">
    <property type="entry name" value="DNA-bd_dom_put_sf"/>
</dbReference>
<gene>
    <name evidence="2" type="ORF">Q6348_01565</name>
</gene>
<dbReference type="Pfam" id="PF12728">
    <property type="entry name" value="HTH_17"/>
    <property type="match status" value="1"/>
</dbReference>
<organism evidence="2 3">
    <name type="scientific">Actinotalea lenta</name>
    <dbReference type="NCBI Taxonomy" id="3064654"/>
    <lineage>
        <taxon>Bacteria</taxon>
        <taxon>Bacillati</taxon>
        <taxon>Actinomycetota</taxon>
        <taxon>Actinomycetes</taxon>
        <taxon>Micrococcales</taxon>
        <taxon>Cellulomonadaceae</taxon>
        <taxon>Actinotalea</taxon>
    </lineage>
</organism>
<proteinExistence type="predicted"/>
<dbReference type="RefSeq" id="WP_304599579.1">
    <property type="nucleotide sequence ID" value="NZ_JAUQYO010000004.1"/>
</dbReference>
<evidence type="ECO:0000313" key="3">
    <source>
        <dbReference type="Proteomes" id="UP001232536"/>
    </source>
</evidence>
<reference evidence="2 3" key="1">
    <citation type="submission" date="2023-07" db="EMBL/GenBank/DDBJ databases">
        <title>Description of novel actinomycetes strains, isolated from tidal flat sediment.</title>
        <authorList>
            <person name="Lu C."/>
        </authorList>
    </citation>
    <scope>NUCLEOTIDE SEQUENCE [LARGE SCALE GENOMIC DNA]</scope>
    <source>
        <strain evidence="2 3">SYSU T00b441</strain>
    </source>
</reference>
<dbReference type="SUPFAM" id="SSF46955">
    <property type="entry name" value="Putative DNA-binding domain"/>
    <property type="match status" value="1"/>
</dbReference>
<accession>A0ABT9D6S7</accession>
<dbReference type="InterPro" id="IPR010093">
    <property type="entry name" value="SinI_DNA-bd"/>
</dbReference>
<sequence>MTPAEVAALFRVDPKTVSRWATSGKLTAIKTLGGHRRFRESEVLALMEVPEPKPDEDR</sequence>
<dbReference type="NCBIfam" id="NF033787">
    <property type="entry name" value="HTH_BldC"/>
    <property type="match status" value="1"/>
</dbReference>
<comment type="caution">
    <text evidence="2">The sequence shown here is derived from an EMBL/GenBank/DDBJ whole genome shotgun (WGS) entry which is preliminary data.</text>
</comment>
<dbReference type="Gene3D" id="1.10.1660.10">
    <property type="match status" value="1"/>
</dbReference>
<protein>
    <submittedName>
        <fullName evidence="2">BldC family transcriptional regulator</fullName>
    </submittedName>
</protein>